<dbReference type="PRINTS" id="PR00162">
    <property type="entry name" value="RIESKE"/>
</dbReference>
<dbReference type="Pfam" id="PF01266">
    <property type="entry name" value="DAO"/>
    <property type="match status" value="1"/>
</dbReference>
<protein>
    <submittedName>
        <fullName evidence="7">FAD-dependent oxidoreductase</fullName>
    </submittedName>
</protein>
<dbReference type="InterPro" id="IPR006076">
    <property type="entry name" value="FAD-dep_OxRdtase"/>
</dbReference>
<dbReference type="RefSeq" id="WP_061079008.1">
    <property type="nucleotide sequence ID" value="NZ_JAAXPG010000015.1"/>
</dbReference>
<dbReference type="GO" id="GO:0016020">
    <property type="term" value="C:membrane"/>
    <property type="evidence" value="ECO:0007669"/>
    <property type="project" value="InterPro"/>
</dbReference>
<proteinExistence type="predicted"/>
<keyword evidence="3" id="KW-0408">Iron</keyword>
<dbReference type="GO" id="GO:0004497">
    <property type="term" value="F:monooxygenase activity"/>
    <property type="evidence" value="ECO:0007669"/>
    <property type="project" value="UniProtKB-ARBA"/>
</dbReference>
<keyword evidence="4" id="KW-0411">Iron-sulfur</keyword>
<gene>
    <name evidence="7" type="ORF">HGB44_17370</name>
</gene>
<dbReference type="InterPro" id="IPR005805">
    <property type="entry name" value="Rieske_Fe-S_prot_C"/>
</dbReference>
<evidence type="ECO:0000259" key="6">
    <source>
        <dbReference type="PROSITE" id="PS51296"/>
    </source>
</evidence>
<dbReference type="GO" id="GO:0016705">
    <property type="term" value="F:oxidoreductase activity, acting on paired donors, with incorporation or reduction of molecular oxygen"/>
    <property type="evidence" value="ECO:0007669"/>
    <property type="project" value="UniProtKB-ARBA"/>
</dbReference>
<dbReference type="InterPro" id="IPR017941">
    <property type="entry name" value="Rieske_2Fe-2S"/>
</dbReference>
<keyword evidence="2" id="KW-0479">Metal-binding</keyword>
<dbReference type="PROSITE" id="PS51296">
    <property type="entry name" value="RIESKE"/>
    <property type="match status" value="1"/>
</dbReference>
<dbReference type="InterPro" id="IPR038010">
    <property type="entry name" value="YhfW_C"/>
</dbReference>
<name>A0A7X6MEQ4_9ACTN</name>
<dbReference type="FunFam" id="2.102.10.10:FF:000014">
    <property type="entry name" value="Oxidoreductase, FAD dependent"/>
    <property type="match status" value="1"/>
</dbReference>
<organism evidence="7 8">
    <name type="scientific">Nocardiopsis alborubida</name>
    <dbReference type="NCBI Taxonomy" id="146802"/>
    <lineage>
        <taxon>Bacteria</taxon>
        <taxon>Bacillati</taxon>
        <taxon>Actinomycetota</taxon>
        <taxon>Actinomycetes</taxon>
        <taxon>Streptosporangiales</taxon>
        <taxon>Nocardiopsidaceae</taxon>
        <taxon>Nocardiopsis</taxon>
    </lineage>
</organism>
<feature type="domain" description="Rieske" evidence="6">
    <location>
        <begin position="416"/>
        <end position="504"/>
    </location>
</feature>
<dbReference type="SUPFAM" id="SSF51905">
    <property type="entry name" value="FAD/NAD(P)-binding domain"/>
    <property type="match status" value="1"/>
</dbReference>
<evidence type="ECO:0000256" key="3">
    <source>
        <dbReference type="ARBA" id="ARBA00023004"/>
    </source>
</evidence>
<dbReference type="GO" id="GO:0051537">
    <property type="term" value="F:2 iron, 2 sulfur cluster binding"/>
    <property type="evidence" value="ECO:0007669"/>
    <property type="project" value="UniProtKB-KW"/>
</dbReference>
<dbReference type="InterPro" id="IPR036922">
    <property type="entry name" value="Rieske_2Fe-2S_sf"/>
</dbReference>
<dbReference type="SUPFAM" id="SSF50022">
    <property type="entry name" value="ISP domain"/>
    <property type="match status" value="1"/>
</dbReference>
<keyword evidence="5" id="KW-1015">Disulfide bond</keyword>
<dbReference type="Pfam" id="PF00355">
    <property type="entry name" value="Rieske"/>
    <property type="match status" value="1"/>
</dbReference>
<dbReference type="CDD" id="cd03477">
    <property type="entry name" value="Rieske_YhfW_C"/>
    <property type="match status" value="1"/>
</dbReference>
<keyword evidence="8" id="KW-1185">Reference proteome</keyword>
<dbReference type="PANTHER" id="PTHR13847">
    <property type="entry name" value="SARCOSINE DEHYDROGENASE-RELATED"/>
    <property type="match status" value="1"/>
</dbReference>
<dbReference type="Proteomes" id="UP000553209">
    <property type="component" value="Unassembled WGS sequence"/>
</dbReference>
<evidence type="ECO:0000256" key="1">
    <source>
        <dbReference type="ARBA" id="ARBA00022714"/>
    </source>
</evidence>
<evidence type="ECO:0000313" key="7">
    <source>
        <dbReference type="EMBL" id="NKY99422.1"/>
    </source>
</evidence>
<dbReference type="GO" id="GO:0046872">
    <property type="term" value="F:metal ion binding"/>
    <property type="evidence" value="ECO:0007669"/>
    <property type="project" value="UniProtKB-KW"/>
</dbReference>
<dbReference type="Gene3D" id="2.102.10.10">
    <property type="entry name" value="Rieske [2Fe-2S] iron-sulphur domain"/>
    <property type="match status" value="1"/>
</dbReference>
<evidence type="ECO:0000313" key="8">
    <source>
        <dbReference type="Proteomes" id="UP000553209"/>
    </source>
</evidence>
<sequence>MRHRSVWTVVEDRPEFPRLNQDVEVDVAVVGGGLVGLTTALLARRAGAGSVAVLEAGRLGQGTTGHTTGKVTSQHGLVYAGLVDRHGQDLARVYADANQAGVELVAELAGEYGIDCDLTRAPAVAYTRDPEQRRTLEEEAAAAQRLRLPASLVETTDLPFGIEAAVRFDHQLHFHAGRYVAGLAEALSAAGARVFEHTRALEVEEERDGTVRVRTADATVRANLVVVATLLPINMIGGYFAKARPYRSFGLAARLRGPAPREMAISVDSPSRSTRPWLDRGSNGLVVVGNGHETGTGQDTQALWDDLEQWTRSTFDVDAVEYRWSGQDYTTADQVPYIGRSPMNDRILVATGFNKWGLSNGSAAAIMLSDLLRGRDNPWLAMFDATRVGDAKAVGRLIKDNLKVGADMVGGHLGRLRPHHGRHLERGQGGVIETDGDSVGAYRDERGELHAVSLNCTHLGCRLAWNAAETSWDCPCHGSRYDTDGSVLNGPAVKPLPTVDLDDS</sequence>
<dbReference type="Gene3D" id="3.50.50.60">
    <property type="entry name" value="FAD/NAD(P)-binding domain"/>
    <property type="match status" value="1"/>
</dbReference>
<evidence type="ECO:0000256" key="5">
    <source>
        <dbReference type="ARBA" id="ARBA00023157"/>
    </source>
</evidence>
<evidence type="ECO:0000256" key="4">
    <source>
        <dbReference type="ARBA" id="ARBA00023014"/>
    </source>
</evidence>
<dbReference type="PANTHER" id="PTHR13847:SF274">
    <property type="entry name" value="RIESKE 2FE-2S IRON-SULFUR PROTEIN YHFW-RELATED"/>
    <property type="match status" value="1"/>
</dbReference>
<keyword evidence="1" id="KW-0001">2Fe-2S</keyword>
<reference evidence="7 8" key="1">
    <citation type="submission" date="2020-04" db="EMBL/GenBank/DDBJ databases">
        <title>MicrobeNet Type strains.</title>
        <authorList>
            <person name="Nicholson A.C."/>
        </authorList>
    </citation>
    <scope>NUCLEOTIDE SEQUENCE [LARGE SCALE GENOMIC DNA]</scope>
    <source>
        <strain evidence="7 8">ATCC 23612</strain>
    </source>
</reference>
<dbReference type="EMBL" id="JAAXPG010000015">
    <property type="protein sequence ID" value="NKY99422.1"/>
    <property type="molecule type" value="Genomic_DNA"/>
</dbReference>
<dbReference type="AlphaFoldDB" id="A0A7X6MEQ4"/>
<accession>A0A7X6MEQ4</accession>
<dbReference type="Gene3D" id="3.30.9.10">
    <property type="entry name" value="D-Amino Acid Oxidase, subunit A, domain 2"/>
    <property type="match status" value="1"/>
</dbReference>
<dbReference type="InterPro" id="IPR036188">
    <property type="entry name" value="FAD/NAD-bd_sf"/>
</dbReference>
<dbReference type="GO" id="GO:0005737">
    <property type="term" value="C:cytoplasm"/>
    <property type="evidence" value="ECO:0007669"/>
    <property type="project" value="TreeGrafter"/>
</dbReference>
<comment type="caution">
    <text evidence="7">The sequence shown here is derived from an EMBL/GenBank/DDBJ whole genome shotgun (WGS) entry which is preliminary data.</text>
</comment>
<evidence type="ECO:0000256" key="2">
    <source>
        <dbReference type="ARBA" id="ARBA00022723"/>
    </source>
</evidence>